<name>A0A8H4WT13_9HYPO</name>
<dbReference type="InterPro" id="IPR029063">
    <property type="entry name" value="SAM-dependent_MTases_sf"/>
</dbReference>
<dbReference type="PANTHER" id="PTHR43591:SF10">
    <property type="entry name" value="ABC TRANSMEMBRANE TYPE-1 DOMAIN-CONTAINING PROTEIN-RELATED"/>
    <property type="match status" value="1"/>
</dbReference>
<dbReference type="PANTHER" id="PTHR43591">
    <property type="entry name" value="METHYLTRANSFERASE"/>
    <property type="match status" value="1"/>
</dbReference>
<feature type="region of interest" description="Disordered" evidence="2">
    <location>
        <begin position="1"/>
        <end position="43"/>
    </location>
</feature>
<dbReference type="Pfam" id="PF13489">
    <property type="entry name" value="Methyltransf_23"/>
    <property type="match status" value="1"/>
</dbReference>
<dbReference type="OrthoDB" id="2013972at2759"/>
<evidence type="ECO:0000313" key="3">
    <source>
        <dbReference type="EMBL" id="KAF4949698.1"/>
    </source>
</evidence>
<dbReference type="Gene3D" id="3.40.50.150">
    <property type="entry name" value="Vaccinia Virus protein VP39"/>
    <property type="match status" value="1"/>
</dbReference>
<feature type="compositionally biased region" description="Low complexity" evidence="2">
    <location>
        <begin position="9"/>
        <end position="31"/>
    </location>
</feature>
<keyword evidence="4" id="KW-1185">Reference proteome</keyword>
<evidence type="ECO:0000313" key="4">
    <source>
        <dbReference type="Proteomes" id="UP000604273"/>
    </source>
</evidence>
<dbReference type="Proteomes" id="UP000604273">
    <property type="component" value="Unassembled WGS sequence"/>
</dbReference>
<evidence type="ECO:0000256" key="1">
    <source>
        <dbReference type="ARBA" id="ARBA00038158"/>
    </source>
</evidence>
<reference evidence="3" key="2">
    <citation type="submission" date="2020-05" db="EMBL/GenBank/DDBJ databases">
        <authorList>
            <person name="Kim H.-S."/>
            <person name="Proctor R.H."/>
            <person name="Brown D.W."/>
        </authorList>
    </citation>
    <scope>NUCLEOTIDE SEQUENCE</scope>
    <source>
        <strain evidence="3">NRRL 45417</strain>
    </source>
</reference>
<accession>A0A8H4WT13</accession>
<comment type="similarity">
    <text evidence="1">Belongs to the methyltransferase superfamily. LaeA methyltransferase family.</text>
</comment>
<reference evidence="3" key="1">
    <citation type="journal article" date="2020" name="BMC Genomics">
        <title>Correction to: Identification and distribution of gene clusters required for synthesis of sphingolipid metabolism inhibitors in diverse species of the filamentous fungus Fusarium.</title>
        <authorList>
            <person name="Kim H.S."/>
            <person name="Lohmar J.M."/>
            <person name="Busman M."/>
            <person name="Brown D.W."/>
            <person name="Naumann T.A."/>
            <person name="Divon H.H."/>
            <person name="Lysoe E."/>
            <person name="Uhlig S."/>
            <person name="Proctor R.H."/>
        </authorList>
    </citation>
    <scope>NUCLEOTIDE SEQUENCE</scope>
    <source>
        <strain evidence="3">NRRL 45417</strain>
    </source>
</reference>
<sequence length="343" mass="39036">MTDQQPRDTPTATNSPPAVAPAAPSSPAPQAELIPAEDPEDTSDIDRYEIDSALGSDAASFMYPDSVTASILEYRTIQGRTYHSDRYASDYVMPNDEQQLQSVDITHHYLTMLLDNNLFLAPISPHVQRVLDVGTGSGIWAMQPEWVPPNVHFEIADATLTWPWKDNYFDFVHIRYLFGGVKDWPALFQEAYRCCAPGGWVQSCEADIHFYSDDGTTDSEPSLQTWADLYEKGGAQTGRTFFLQQEALQERSIAEAGFTDVRIFDYKLPVGGWTSDRKLFALGEYVRLTLENDLEGYTLYLWHNVLNWPREDYPQFLAAMRKAISNRKVHGYMMVRYVYARKP</sequence>
<gene>
    <name evidence="3" type="ORF">FGADI_8761</name>
</gene>
<dbReference type="CDD" id="cd02440">
    <property type="entry name" value="AdoMet_MTases"/>
    <property type="match status" value="1"/>
</dbReference>
<comment type="caution">
    <text evidence="3">The sequence shown here is derived from an EMBL/GenBank/DDBJ whole genome shotgun (WGS) entry which is preliminary data.</text>
</comment>
<dbReference type="SUPFAM" id="SSF53335">
    <property type="entry name" value="S-adenosyl-L-methionine-dependent methyltransferases"/>
    <property type="match status" value="1"/>
</dbReference>
<protein>
    <recommendedName>
        <fullName evidence="5">Methyltransferase</fullName>
    </recommendedName>
</protein>
<proteinExistence type="inferred from homology"/>
<dbReference type="GO" id="GO:0008168">
    <property type="term" value="F:methyltransferase activity"/>
    <property type="evidence" value="ECO:0007669"/>
    <property type="project" value="TreeGrafter"/>
</dbReference>
<evidence type="ECO:0000256" key="2">
    <source>
        <dbReference type="SAM" id="MobiDB-lite"/>
    </source>
</evidence>
<dbReference type="EMBL" id="JABFAI010000232">
    <property type="protein sequence ID" value="KAF4949698.1"/>
    <property type="molecule type" value="Genomic_DNA"/>
</dbReference>
<dbReference type="AlphaFoldDB" id="A0A8H4WT13"/>
<organism evidence="3 4">
    <name type="scientific">Fusarium gaditjirri</name>
    <dbReference type="NCBI Taxonomy" id="282569"/>
    <lineage>
        <taxon>Eukaryota</taxon>
        <taxon>Fungi</taxon>
        <taxon>Dikarya</taxon>
        <taxon>Ascomycota</taxon>
        <taxon>Pezizomycotina</taxon>
        <taxon>Sordariomycetes</taxon>
        <taxon>Hypocreomycetidae</taxon>
        <taxon>Hypocreales</taxon>
        <taxon>Nectriaceae</taxon>
        <taxon>Fusarium</taxon>
        <taxon>Fusarium nisikadoi species complex</taxon>
    </lineage>
</organism>
<evidence type="ECO:0008006" key="5">
    <source>
        <dbReference type="Google" id="ProtNLM"/>
    </source>
</evidence>